<dbReference type="Gene3D" id="1.10.357.10">
    <property type="entry name" value="Tetracycline Repressor, domain 2"/>
    <property type="match status" value="1"/>
</dbReference>
<dbReference type="PROSITE" id="PS50977">
    <property type="entry name" value="HTH_TETR_2"/>
    <property type="match status" value="1"/>
</dbReference>
<dbReference type="InterPro" id="IPR050109">
    <property type="entry name" value="HTH-type_TetR-like_transc_reg"/>
</dbReference>
<accession>A0A6B3CA74</accession>
<reference evidence="6" key="1">
    <citation type="submission" date="2020-01" db="EMBL/GenBank/DDBJ databases">
        <title>Insect and environment-associated Actinomycetes.</title>
        <authorList>
            <person name="Currrie C."/>
            <person name="Chevrette M."/>
            <person name="Carlson C."/>
            <person name="Stubbendieck R."/>
            <person name="Wendt-Pienkowski E."/>
        </authorList>
    </citation>
    <scope>NUCLEOTIDE SEQUENCE</scope>
    <source>
        <strain evidence="6">SID12501</strain>
    </source>
</reference>
<dbReference type="InterPro" id="IPR009057">
    <property type="entry name" value="Homeodomain-like_sf"/>
</dbReference>
<dbReference type="SUPFAM" id="SSF46689">
    <property type="entry name" value="Homeodomain-like"/>
    <property type="match status" value="1"/>
</dbReference>
<feature type="DNA-binding region" description="H-T-H motif" evidence="4">
    <location>
        <begin position="13"/>
        <end position="32"/>
    </location>
</feature>
<evidence type="ECO:0000256" key="1">
    <source>
        <dbReference type="ARBA" id="ARBA00023015"/>
    </source>
</evidence>
<dbReference type="GO" id="GO:0003700">
    <property type="term" value="F:DNA-binding transcription factor activity"/>
    <property type="evidence" value="ECO:0007669"/>
    <property type="project" value="TreeGrafter"/>
</dbReference>
<evidence type="ECO:0000256" key="2">
    <source>
        <dbReference type="ARBA" id="ARBA00023125"/>
    </source>
</evidence>
<keyword evidence="2 4" id="KW-0238">DNA-binding</keyword>
<evidence type="ECO:0000259" key="5">
    <source>
        <dbReference type="PROSITE" id="PS50977"/>
    </source>
</evidence>
<protein>
    <submittedName>
        <fullName evidence="6">TetR family transcriptional regulator</fullName>
    </submittedName>
</protein>
<dbReference type="AlphaFoldDB" id="A0A6B3CA74"/>
<comment type="caution">
    <text evidence="6">The sequence shown here is derived from an EMBL/GenBank/DDBJ whole genome shotgun (WGS) entry which is preliminary data.</text>
</comment>
<evidence type="ECO:0000256" key="3">
    <source>
        <dbReference type="ARBA" id="ARBA00023163"/>
    </source>
</evidence>
<dbReference type="EMBL" id="JAAGLU010000381">
    <property type="protein sequence ID" value="NEC92990.1"/>
    <property type="molecule type" value="Genomic_DNA"/>
</dbReference>
<dbReference type="InterPro" id="IPR023772">
    <property type="entry name" value="DNA-bd_HTH_TetR-type_CS"/>
</dbReference>
<dbReference type="Gene3D" id="1.10.10.60">
    <property type="entry name" value="Homeodomain-like"/>
    <property type="match status" value="1"/>
</dbReference>
<dbReference type="InterPro" id="IPR001647">
    <property type="entry name" value="HTH_TetR"/>
</dbReference>
<evidence type="ECO:0000256" key="4">
    <source>
        <dbReference type="PROSITE-ProRule" id="PRU00335"/>
    </source>
</evidence>
<dbReference type="PANTHER" id="PTHR30055">
    <property type="entry name" value="HTH-TYPE TRANSCRIPTIONAL REGULATOR RUTR"/>
    <property type="match status" value="1"/>
</dbReference>
<feature type="non-terminal residue" evidence="6">
    <location>
        <position position="1"/>
    </location>
</feature>
<name>A0A6B3CA74_9ACTN</name>
<dbReference type="PANTHER" id="PTHR30055:SF238">
    <property type="entry name" value="MYCOFACTOCIN BIOSYNTHESIS TRANSCRIPTIONAL REGULATOR MFTR-RELATED"/>
    <property type="match status" value="1"/>
</dbReference>
<dbReference type="RefSeq" id="WP_164324949.1">
    <property type="nucleotide sequence ID" value="NZ_JAAGLU010000381.1"/>
</dbReference>
<dbReference type="GO" id="GO:0000976">
    <property type="term" value="F:transcription cis-regulatory region binding"/>
    <property type="evidence" value="ECO:0007669"/>
    <property type="project" value="TreeGrafter"/>
</dbReference>
<keyword evidence="3" id="KW-0804">Transcription</keyword>
<sequence length="178" mass="19191">AQLFAERGYTATTVTDIAAAANVSERTFFRYFENKESLLLPDSAELFAFIEAALAGRPRDEDPLDAVCHALLEAAVPFARSTLAGLTHSLAGTEGQALIRSRLMQAFIEFEDRLALLVRERLPADLPDADLHANVIACSALSAARAVLRTQRARREAGTAGDTAPLLPKAFDLLDLAP</sequence>
<feature type="non-terminal residue" evidence="6">
    <location>
        <position position="178"/>
    </location>
</feature>
<gene>
    <name evidence="6" type="ORF">G3I71_46345</name>
</gene>
<keyword evidence="1" id="KW-0805">Transcription regulation</keyword>
<organism evidence="6">
    <name type="scientific">Streptomyces sp. SID12501</name>
    <dbReference type="NCBI Taxonomy" id="2706042"/>
    <lineage>
        <taxon>Bacteria</taxon>
        <taxon>Bacillati</taxon>
        <taxon>Actinomycetota</taxon>
        <taxon>Actinomycetes</taxon>
        <taxon>Kitasatosporales</taxon>
        <taxon>Streptomycetaceae</taxon>
        <taxon>Streptomyces</taxon>
    </lineage>
</organism>
<proteinExistence type="predicted"/>
<evidence type="ECO:0000313" key="6">
    <source>
        <dbReference type="EMBL" id="NEC92990.1"/>
    </source>
</evidence>
<dbReference type="PROSITE" id="PS01081">
    <property type="entry name" value="HTH_TETR_1"/>
    <property type="match status" value="1"/>
</dbReference>
<dbReference type="Pfam" id="PF00440">
    <property type="entry name" value="TetR_N"/>
    <property type="match status" value="1"/>
</dbReference>
<feature type="domain" description="HTH tetR-type" evidence="5">
    <location>
        <begin position="1"/>
        <end position="50"/>
    </location>
</feature>